<keyword evidence="10" id="KW-0539">Nucleus</keyword>
<evidence type="ECO:0000256" key="9">
    <source>
        <dbReference type="ARBA" id="ARBA00023163"/>
    </source>
</evidence>
<dbReference type="OrthoDB" id="10052653at2759"/>
<feature type="domain" description="BEN" evidence="14">
    <location>
        <begin position="476"/>
        <end position="572"/>
    </location>
</feature>
<evidence type="ECO:0000256" key="1">
    <source>
        <dbReference type="ARBA" id="ARBA00004123"/>
    </source>
</evidence>
<accession>A0A8J4U9Y8</accession>
<comment type="caution">
    <text evidence="15">The sequence shown here is derived from an EMBL/GenBank/DDBJ whole genome shotgun (WGS) entry which is preliminary data.</text>
</comment>
<keyword evidence="8" id="KW-0238">DNA-binding</keyword>
<evidence type="ECO:0000256" key="4">
    <source>
        <dbReference type="ARBA" id="ARBA00022491"/>
    </source>
</evidence>
<reference evidence="15" key="1">
    <citation type="submission" date="2020-07" db="EMBL/GenBank/DDBJ databases">
        <title>Clarias magur genome sequencing, assembly and annotation.</title>
        <authorList>
            <person name="Kushwaha B."/>
            <person name="Kumar R."/>
            <person name="Das P."/>
            <person name="Joshi C.G."/>
            <person name="Kumar D."/>
            <person name="Nagpure N.S."/>
            <person name="Pandey M."/>
            <person name="Agarwal S."/>
            <person name="Srivastava S."/>
            <person name="Singh M."/>
            <person name="Sahoo L."/>
            <person name="Jayasankar P."/>
            <person name="Meher P.K."/>
            <person name="Koringa P.G."/>
            <person name="Iquebal M.A."/>
            <person name="Das S.P."/>
            <person name="Bit A."/>
            <person name="Patnaik S."/>
            <person name="Patel N."/>
            <person name="Shah T.M."/>
            <person name="Hinsu A."/>
            <person name="Jena J.K."/>
        </authorList>
    </citation>
    <scope>NUCLEOTIDE SEQUENCE</scope>
    <source>
        <strain evidence="15">CIFAMagur01</strain>
        <tissue evidence="15">Testis</tissue>
    </source>
</reference>
<dbReference type="InterPro" id="IPR042343">
    <property type="entry name" value="BANP"/>
</dbReference>
<keyword evidence="16" id="KW-1185">Reference proteome</keyword>
<evidence type="ECO:0000313" key="16">
    <source>
        <dbReference type="Proteomes" id="UP000727407"/>
    </source>
</evidence>
<keyword evidence="6" id="KW-0805">Transcription regulation</keyword>
<dbReference type="SMART" id="SM01025">
    <property type="entry name" value="BEN"/>
    <property type="match status" value="1"/>
</dbReference>
<proteinExistence type="inferred from homology"/>
<feature type="compositionally biased region" description="Polar residues" evidence="13">
    <location>
        <begin position="438"/>
        <end position="449"/>
    </location>
</feature>
<evidence type="ECO:0000256" key="10">
    <source>
        <dbReference type="ARBA" id="ARBA00023242"/>
    </source>
</evidence>
<evidence type="ECO:0000256" key="13">
    <source>
        <dbReference type="SAM" id="MobiDB-lite"/>
    </source>
</evidence>
<keyword evidence="4" id="KW-0678">Repressor</keyword>
<feature type="non-terminal residue" evidence="15">
    <location>
        <position position="733"/>
    </location>
</feature>
<keyword evidence="11" id="KW-0131">Cell cycle</keyword>
<dbReference type="FunFam" id="1.10.10.2590:FF:000001">
    <property type="entry name" value="protein BANP isoform X1"/>
    <property type="match status" value="1"/>
</dbReference>
<protein>
    <recommendedName>
        <fullName evidence="3">Protein BANP</fullName>
    </recommendedName>
</protein>
<evidence type="ECO:0000256" key="11">
    <source>
        <dbReference type="ARBA" id="ARBA00023306"/>
    </source>
</evidence>
<comment type="subcellular location">
    <subcellularLocation>
        <location evidence="1">Nucleus</location>
    </subcellularLocation>
</comment>
<dbReference type="PANTHER" id="PTHR16243:SF2">
    <property type="entry name" value="PROTEIN BANP"/>
    <property type="match status" value="1"/>
</dbReference>
<keyword evidence="9" id="KW-0804">Transcription</keyword>
<dbReference type="GO" id="GO:0006325">
    <property type="term" value="P:chromatin organization"/>
    <property type="evidence" value="ECO:0007669"/>
    <property type="project" value="UniProtKB-KW"/>
</dbReference>
<dbReference type="PANTHER" id="PTHR16243">
    <property type="entry name" value="BTG3-ASSOCIATED NUCLEAR PROTEIN BANP"/>
    <property type="match status" value="1"/>
</dbReference>
<evidence type="ECO:0000259" key="14">
    <source>
        <dbReference type="PROSITE" id="PS51457"/>
    </source>
</evidence>
<dbReference type="GO" id="GO:0034504">
    <property type="term" value="P:protein localization to nucleus"/>
    <property type="evidence" value="ECO:0007669"/>
    <property type="project" value="TreeGrafter"/>
</dbReference>
<feature type="coiled-coil region" evidence="12">
    <location>
        <begin position="309"/>
        <end position="336"/>
    </location>
</feature>
<evidence type="ECO:0000256" key="7">
    <source>
        <dbReference type="ARBA" id="ARBA00023054"/>
    </source>
</evidence>
<feature type="region of interest" description="Disordered" evidence="13">
    <location>
        <begin position="419"/>
        <end position="449"/>
    </location>
</feature>
<name>A0A8J4U9Y8_CLAMG</name>
<comment type="similarity">
    <text evidence="2">Belongs to the BANP/SMAR1 family.</text>
</comment>
<dbReference type="Pfam" id="PF10523">
    <property type="entry name" value="BEN"/>
    <property type="match status" value="1"/>
</dbReference>
<evidence type="ECO:0000256" key="6">
    <source>
        <dbReference type="ARBA" id="ARBA00023015"/>
    </source>
</evidence>
<dbReference type="Proteomes" id="UP000727407">
    <property type="component" value="Unassembled WGS sequence"/>
</dbReference>
<dbReference type="AlphaFoldDB" id="A0A8J4U9Y8"/>
<dbReference type="GO" id="GO:0003677">
    <property type="term" value="F:DNA binding"/>
    <property type="evidence" value="ECO:0007669"/>
    <property type="project" value="UniProtKB-KW"/>
</dbReference>
<evidence type="ECO:0000256" key="2">
    <source>
        <dbReference type="ARBA" id="ARBA00009735"/>
    </source>
</evidence>
<gene>
    <name evidence="15" type="ORF">DAT39_006369</name>
</gene>
<dbReference type="Gene3D" id="1.10.10.2590">
    <property type="entry name" value="BEN domain"/>
    <property type="match status" value="1"/>
</dbReference>
<dbReference type="PROSITE" id="PS51457">
    <property type="entry name" value="BEN"/>
    <property type="match status" value="1"/>
</dbReference>
<dbReference type="EMBL" id="QNUK01000066">
    <property type="protein sequence ID" value="KAF5903898.1"/>
    <property type="molecule type" value="Genomic_DNA"/>
</dbReference>
<dbReference type="GO" id="GO:0005634">
    <property type="term" value="C:nucleus"/>
    <property type="evidence" value="ECO:0007669"/>
    <property type="project" value="UniProtKB-SubCell"/>
</dbReference>
<evidence type="ECO:0000256" key="3">
    <source>
        <dbReference type="ARBA" id="ARBA00015794"/>
    </source>
</evidence>
<dbReference type="GO" id="GO:0042177">
    <property type="term" value="P:negative regulation of protein catabolic process"/>
    <property type="evidence" value="ECO:0007669"/>
    <property type="project" value="TreeGrafter"/>
</dbReference>
<evidence type="ECO:0000313" key="15">
    <source>
        <dbReference type="EMBL" id="KAF5903898.1"/>
    </source>
</evidence>
<keyword evidence="5" id="KW-0156">Chromatin regulator</keyword>
<keyword evidence="7 12" id="KW-0175">Coiled coil</keyword>
<organism evidence="15 16">
    <name type="scientific">Clarias magur</name>
    <name type="common">Asian catfish</name>
    <name type="synonym">Macropteronotus magur</name>
    <dbReference type="NCBI Taxonomy" id="1594786"/>
    <lineage>
        <taxon>Eukaryota</taxon>
        <taxon>Metazoa</taxon>
        <taxon>Chordata</taxon>
        <taxon>Craniata</taxon>
        <taxon>Vertebrata</taxon>
        <taxon>Euteleostomi</taxon>
        <taxon>Actinopterygii</taxon>
        <taxon>Neopterygii</taxon>
        <taxon>Teleostei</taxon>
        <taxon>Ostariophysi</taxon>
        <taxon>Siluriformes</taxon>
        <taxon>Clariidae</taxon>
        <taxon>Clarias</taxon>
    </lineage>
</organism>
<dbReference type="InterPro" id="IPR018379">
    <property type="entry name" value="BEN_domain"/>
</dbReference>
<sequence>MEESPLIGLSDGAIDEKKDTHYYTNKIGGCPDLIPGVSNPHNQCQLCGRFLSHVVQVYCPLAMSLYHRTMNVFACTSPECHGKLGSWKALRSQCLENETKQPSVCQSSSTTSLSTKDWCDDADDWGMDAEENVGNGQTGTAQSETDNFTESLDVGTRLQELCISESAVVKTAEPPTDIPTFQSFYISVVEETDLVGQKDLEHANRLLKEYEEREGVAVREIACSESEGGEEAYEKSNAKHGDAVFSSFMKRISVCPEQVLRNKLLAYLAFPFQDVLENHDDADKPERKRARMDGSNQDVTLKAMLMSISQAICQRLDNMEAKLQMLEATCRALEDKFDTVMGKTPGAIQVQMVAGSPFGATQTCDKVRCVVPQTNVVMSSERPKTGQEEPLPRTTDSLENLLSNTVGRGKQKTIVLKVPAPEESQEDQESGSEASDSVSNSGQSSAQNTNNVTLITLNSEEDYPTGTWLGDENNPEMRVRCPVSQADMLHIGSNCRTPEKMALTLLDYLFHREVQAVSNLSGQGKHGKKQLDPLMIYGIRCHLFHKFAITESDWYRIKQSIDSKCRTAWRRKQRGQSLAVKSFSRRVPAARTGSEVAETASLESSTQQALQYALAGAAQQVQIHRIGEDGQVQVIPQGHLHIAQVPQGEQVQITQDSEGNLQIHQVHVGQDGQVLRGTQLIAVASADGTGTVDASPLQANDIQVQYVQLGPVTDHAGTVHHLEFQNGMLEEGK</sequence>
<evidence type="ECO:0000256" key="12">
    <source>
        <dbReference type="SAM" id="Coils"/>
    </source>
</evidence>
<evidence type="ECO:0000256" key="5">
    <source>
        <dbReference type="ARBA" id="ARBA00022853"/>
    </source>
</evidence>
<evidence type="ECO:0000256" key="8">
    <source>
        <dbReference type="ARBA" id="ARBA00023125"/>
    </source>
</evidence>